<dbReference type="InterPro" id="IPR001041">
    <property type="entry name" value="2Fe-2S_ferredoxin-type"/>
</dbReference>
<evidence type="ECO:0000259" key="2">
    <source>
        <dbReference type="PROSITE" id="PS51085"/>
    </source>
</evidence>
<keyword evidence="1" id="KW-0812">Transmembrane</keyword>
<dbReference type="PROSITE" id="PS00197">
    <property type="entry name" value="2FE2S_FER_1"/>
    <property type="match status" value="1"/>
</dbReference>
<dbReference type="Proteomes" id="UP000789752">
    <property type="component" value="Unassembled WGS sequence"/>
</dbReference>
<dbReference type="SUPFAM" id="SSF63380">
    <property type="entry name" value="Riboflavin synthase domain-like"/>
    <property type="match status" value="1"/>
</dbReference>
<dbReference type="RefSeq" id="WP_228979113.1">
    <property type="nucleotide sequence ID" value="NZ_CAJQYY010000015.1"/>
</dbReference>
<dbReference type="Pfam" id="PF00970">
    <property type="entry name" value="FAD_binding_6"/>
    <property type="match status" value="1"/>
</dbReference>
<dbReference type="InterPro" id="IPR017927">
    <property type="entry name" value="FAD-bd_FR_type"/>
</dbReference>
<feature type="transmembrane region" description="Helical" evidence="1">
    <location>
        <begin position="449"/>
        <end position="469"/>
    </location>
</feature>
<dbReference type="InterPro" id="IPR017938">
    <property type="entry name" value="Riboflavin_synthase-like_b-brl"/>
</dbReference>
<dbReference type="Gene3D" id="3.40.50.80">
    <property type="entry name" value="Nucleotide-binding domain of ferredoxin-NADP reductase (FNR) module"/>
    <property type="match status" value="1"/>
</dbReference>
<organism evidence="4 5">
    <name type="scientific">Paraburkholderia gardini</name>
    <dbReference type="NCBI Taxonomy" id="2823469"/>
    <lineage>
        <taxon>Bacteria</taxon>
        <taxon>Pseudomonadati</taxon>
        <taxon>Pseudomonadota</taxon>
        <taxon>Betaproteobacteria</taxon>
        <taxon>Burkholderiales</taxon>
        <taxon>Burkholderiaceae</taxon>
        <taxon>Paraburkholderia</taxon>
    </lineage>
</organism>
<dbReference type="Pfam" id="PF00175">
    <property type="entry name" value="NAD_binding_1"/>
    <property type="match status" value="1"/>
</dbReference>
<dbReference type="CDD" id="cd06184">
    <property type="entry name" value="flavohem_like_fad_nad_binding"/>
    <property type="match status" value="1"/>
</dbReference>
<dbReference type="PROSITE" id="PS51384">
    <property type="entry name" value="FAD_FR"/>
    <property type="match status" value="1"/>
</dbReference>
<protein>
    <submittedName>
        <fullName evidence="4">Flavohemoprotein</fullName>
        <ecNumber evidence="4">1.14.12.17</ecNumber>
    </submittedName>
</protein>
<keyword evidence="5" id="KW-1185">Reference proteome</keyword>
<dbReference type="InterPro" id="IPR006058">
    <property type="entry name" value="2Fe2S_fd_BS"/>
</dbReference>
<proteinExistence type="predicted"/>
<dbReference type="GO" id="GO:0008941">
    <property type="term" value="F:nitric oxide dioxygenase NAD(P)H activity"/>
    <property type="evidence" value="ECO:0007669"/>
    <property type="project" value="UniProtKB-EC"/>
</dbReference>
<dbReference type="EMBL" id="CAJQYY010000015">
    <property type="protein sequence ID" value="CAG4902180.1"/>
    <property type="molecule type" value="Genomic_DNA"/>
</dbReference>
<dbReference type="Gene3D" id="2.40.30.10">
    <property type="entry name" value="Translation factors"/>
    <property type="match status" value="1"/>
</dbReference>
<dbReference type="PRINTS" id="PR00410">
    <property type="entry name" value="PHEHYDRXLASE"/>
</dbReference>
<keyword evidence="4" id="KW-0560">Oxidoreductase</keyword>
<dbReference type="InterPro" id="IPR012675">
    <property type="entry name" value="Beta-grasp_dom_sf"/>
</dbReference>
<dbReference type="InterPro" id="IPR036010">
    <property type="entry name" value="2Fe-2S_ferredoxin-like_sf"/>
</dbReference>
<dbReference type="SUPFAM" id="SSF54292">
    <property type="entry name" value="2Fe-2S ferredoxin-like"/>
    <property type="match status" value="1"/>
</dbReference>
<name>A0ABN7QNL4_9BURK</name>
<comment type="caution">
    <text evidence="4">The sequence shown here is derived from an EMBL/GenBank/DDBJ whole genome shotgun (WGS) entry which is preliminary data.</text>
</comment>
<sequence>MMIEAPETLARSPWHAGELAIQRKAGVDRRMDEVGRRVLRDFLPEQHRAFYPLLPYVMLGAVDPEGDVWATVRAGQPGFMHAPDALTLHIGNVRDAMDPADSGMEDGNAIALLGIDLATRRRNRLNGTVHRENASGFDLLVGTSFGNCPQYITLREYAFVRDAAIPASVAPQYADHLDERARALIRGADAFFVASYVDRDEDGVTQRQVDVSHRGGKPGFVRIGDDGVLTVPDFAGNLFFNTLGNFLVNPKAGLVFADFETGDLLQLTGDAEVILDSPEIAAFQGAERLWRFTTRRAVFRGGALPLRWTKRRDGASPSAALTGDWDAAASRLKAASLASTWRPMKIARTVDESSTIRSFHLEPADGAGLVPHAAGQHLPVRVTLPGETRPVLRTYTLSVAPSDGLYRISVKREGRVSSYLHDALSTGDVIEARSPAGRFTIDAAERRPAVLLAAGVGITPMLAMLRHIVYEGFRKRRIRTTYLFYATHSKAERAFDREIAALEQAAGGAVRVIRVLSQTDGALESQDYDEAGRIDMAMLNRTLQFNDYDFYLCGPAPFMQSIYDGLRDLNIADARVHAEAFGPASLVRKVDVATADAAGADAVKPAARPARAAVPVVFMKSGKEARWTPESGSLLELAEARGLAPEFSCRGGSCGTCRTRILEGAVAYPVAPSTEVAAGEALICCAVPAAVKPGTQAPARLLLDL</sequence>
<keyword evidence="1" id="KW-0472">Membrane</keyword>
<evidence type="ECO:0000256" key="1">
    <source>
        <dbReference type="SAM" id="Phobius"/>
    </source>
</evidence>
<dbReference type="InterPro" id="IPR039261">
    <property type="entry name" value="FNR_nucleotide-bd"/>
</dbReference>
<dbReference type="InterPro" id="IPR001433">
    <property type="entry name" value="OxRdtase_FAD/NAD-bd"/>
</dbReference>
<reference evidence="4 5" key="1">
    <citation type="submission" date="2021-04" db="EMBL/GenBank/DDBJ databases">
        <authorList>
            <person name="Vanwijnsberghe S."/>
        </authorList>
    </citation>
    <scope>NUCLEOTIDE SEQUENCE [LARGE SCALE GENOMIC DNA]</scope>
    <source>
        <strain evidence="4 5">LMG 32171</strain>
    </source>
</reference>
<dbReference type="Gene3D" id="3.10.20.30">
    <property type="match status" value="1"/>
</dbReference>
<feature type="domain" description="FAD-binding FR-type" evidence="3">
    <location>
        <begin position="339"/>
        <end position="442"/>
    </location>
</feature>
<evidence type="ECO:0000313" key="5">
    <source>
        <dbReference type="Proteomes" id="UP000789752"/>
    </source>
</evidence>
<evidence type="ECO:0000313" key="4">
    <source>
        <dbReference type="EMBL" id="CAG4902180.1"/>
    </source>
</evidence>
<dbReference type="PANTHER" id="PTHR42815">
    <property type="entry name" value="FAD-BINDING, PUTATIVE (AFU_ORTHOLOGUE AFUA_6G07600)-RELATED"/>
    <property type="match status" value="1"/>
</dbReference>
<dbReference type="PANTHER" id="PTHR42815:SF2">
    <property type="entry name" value="FAD-BINDING, PUTATIVE (AFU_ORTHOLOGUE AFUA_6G07600)-RELATED"/>
    <property type="match status" value="1"/>
</dbReference>
<dbReference type="CDD" id="cd00207">
    <property type="entry name" value="fer2"/>
    <property type="match status" value="1"/>
</dbReference>
<dbReference type="SUPFAM" id="SSF50475">
    <property type="entry name" value="FMN-binding split barrel"/>
    <property type="match status" value="1"/>
</dbReference>
<dbReference type="InterPro" id="IPR008333">
    <property type="entry name" value="Cbr1-like_FAD-bd_dom"/>
</dbReference>
<dbReference type="PROSITE" id="PS51085">
    <property type="entry name" value="2FE2S_FER_2"/>
    <property type="match status" value="1"/>
</dbReference>
<dbReference type="SUPFAM" id="SSF52343">
    <property type="entry name" value="Ferredoxin reductase-like, C-terminal NADP-linked domain"/>
    <property type="match status" value="1"/>
</dbReference>
<keyword evidence="1" id="KW-1133">Transmembrane helix</keyword>
<dbReference type="Pfam" id="PF00111">
    <property type="entry name" value="Fer2"/>
    <property type="match status" value="1"/>
</dbReference>
<feature type="domain" description="2Fe-2S ferredoxin-type" evidence="2">
    <location>
        <begin position="614"/>
        <end position="705"/>
    </location>
</feature>
<gene>
    <name evidence="4" type="primary">hmp_4</name>
    <name evidence="4" type="ORF">R54767_02824</name>
</gene>
<dbReference type="InterPro" id="IPR012349">
    <property type="entry name" value="Split_barrel_FMN-bd"/>
</dbReference>
<accession>A0ABN7QNL4</accession>
<dbReference type="Gene3D" id="2.30.110.10">
    <property type="entry name" value="Electron Transport, Fmn-binding Protein, Chain A"/>
    <property type="match status" value="1"/>
</dbReference>
<evidence type="ECO:0000259" key="3">
    <source>
        <dbReference type="PROSITE" id="PS51384"/>
    </source>
</evidence>
<dbReference type="EC" id="1.14.12.17" evidence="4"/>